<dbReference type="InterPro" id="IPR052341">
    <property type="entry name" value="LOG_family_nucleotidases"/>
</dbReference>
<dbReference type="Pfam" id="PF03641">
    <property type="entry name" value="Lysine_decarbox"/>
    <property type="match status" value="1"/>
</dbReference>
<protein>
    <submittedName>
        <fullName evidence="1">TIGR00730 family Rossman fold protein</fullName>
    </submittedName>
</protein>
<dbReference type="InterPro" id="IPR005269">
    <property type="entry name" value="LOG"/>
</dbReference>
<reference evidence="1 2" key="1">
    <citation type="submission" date="2021-02" db="EMBL/GenBank/DDBJ databases">
        <title>Draft genome and description of Leucobacter sp nov strain Marseille-Q4368.</title>
        <authorList>
            <person name="Boxberger M."/>
            <person name="La Scola B."/>
        </authorList>
    </citation>
    <scope>NUCLEOTIDE SEQUENCE [LARGE SCALE GENOMIC DNA]</scope>
    <source>
        <strain evidence="1 2">Marseille-Q4368</strain>
    </source>
</reference>
<evidence type="ECO:0000313" key="1">
    <source>
        <dbReference type="EMBL" id="MBS3181721.1"/>
    </source>
</evidence>
<dbReference type="SUPFAM" id="SSF102405">
    <property type="entry name" value="MCP/YpsA-like"/>
    <property type="match status" value="1"/>
</dbReference>
<dbReference type="PANTHER" id="PTHR43393">
    <property type="entry name" value="CYTOKININ RIBOSIDE 5'-MONOPHOSPHATE PHOSPHORIBOHYDROLASE"/>
    <property type="match status" value="1"/>
</dbReference>
<dbReference type="RefSeq" id="WP_211648766.1">
    <property type="nucleotide sequence ID" value="NZ_JAFEVO010000001.1"/>
</dbReference>
<dbReference type="EMBL" id="JAFEVO010000001">
    <property type="protein sequence ID" value="MBS3181721.1"/>
    <property type="molecule type" value="Genomic_DNA"/>
</dbReference>
<accession>A0ABS5M427</accession>
<dbReference type="Gene3D" id="3.40.50.450">
    <property type="match status" value="1"/>
</dbReference>
<proteinExistence type="predicted"/>
<dbReference type="InterPro" id="IPR031100">
    <property type="entry name" value="LOG_fam"/>
</dbReference>
<gene>
    <name evidence="1" type="ORF">JSQ98_05865</name>
</gene>
<dbReference type="NCBIfam" id="TIGR00730">
    <property type="entry name" value="Rossman fold protein, TIGR00730 family"/>
    <property type="match status" value="1"/>
</dbReference>
<dbReference type="PANTHER" id="PTHR43393:SF2">
    <property type="entry name" value="CYTOKININ RIBOSIDE 5'-MONOPHOSPHATE PHOSPHORIBOHYDROLASE"/>
    <property type="match status" value="1"/>
</dbReference>
<evidence type="ECO:0000313" key="2">
    <source>
        <dbReference type="Proteomes" id="UP000811492"/>
    </source>
</evidence>
<keyword evidence="2" id="KW-1185">Reference proteome</keyword>
<dbReference type="Proteomes" id="UP000811492">
    <property type="component" value="Unassembled WGS sequence"/>
</dbReference>
<sequence>MTTGNQQHSEDVQAAELRERLDAVIADAGALGHRGLIRRIVSTGIGLGTDGATRLDLKITATAVEEMRAAFRLFAPFVGVPKVTIFGSARTQSHDPLWVGAEAAARGLAELGWMVVTGAGPGIMEAAATGAGPERSLGISIRLPFEEAPLDVAADDGHRIAMKYFFTRKLMLVKESRGFICLPGGFGTMDETFELLTLQQTGKMEPMPIVLLDRAGGTYWQGFARFVTEELAGSGLIAVDDLDRVLVTDSPDAAIAEVTGFWRNYDSLRWQGEQLVLRVRAEPSDAELDDLNERFSGLCEVGAITRSGPLASEIADDDALDLPRLVLTPRRRAVGDLYRLIRALNELDSAPR</sequence>
<name>A0ABS5M427_9MICO</name>
<organism evidence="1 2">
    <name type="scientific">Leucobacter manosquensis</name>
    <dbReference type="NCBI Taxonomy" id="2810611"/>
    <lineage>
        <taxon>Bacteria</taxon>
        <taxon>Bacillati</taxon>
        <taxon>Actinomycetota</taxon>
        <taxon>Actinomycetes</taxon>
        <taxon>Micrococcales</taxon>
        <taxon>Microbacteriaceae</taxon>
        <taxon>Leucobacter</taxon>
    </lineage>
</organism>
<comment type="caution">
    <text evidence="1">The sequence shown here is derived from an EMBL/GenBank/DDBJ whole genome shotgun (WGS) entry which is preliminary data.</text>
</comment>